<comment type="subcellular location">
    <subcellularLocation>
        <location evidence="6">Cytoplasm</location>
    </subcellularLocation>
</comment>
<dbReference type="PANTHER" id="PTHR45753">
    <property type="entry name" value="ORNITHINE CARBAMOYLTRANSFERASE, MITOCHONDRIAL"/>
    <property type="match status" value="1"/>
</dbReference>
<comment type="catalytic activity">
    <reaction evidence="5 6">
        <text>carbamoyl phosphate + L-ornithine = L-citrulline + phosphate + H(+)</text>
        <dbReference type="Rhea" id="RHEA:19513"/>
        <dbReference type="ChEBI" id="CHEBI:15378"/>
        <dbReference type="ChEBI" id="CHEBI:43474"/>
        <dbReference type="ChEBI" id="CHEBI:46911"/>
        <dbReference type="ChEBI" id="CHEBI:57743"/>
        <dbReference type="ChEBI" id="CHEBI:58228"/>
        <dbReference type="EC" id="2.1.3.3"/>
    </reaction>
</comment>
<dbReference type="STRING" id="261392.SAMN02745149_01082"/>
<dbReference type="Proteomes" id="UP000190423">
    <property type="component" value="Unassembled WGS sequence"/>
</dbReference>
<feature type="binding site" evidence="6">
    <location>
        <begin position="86"/>
        <end position="89"/>
    </location>
    <ligand>
        <name>carbamoyl phosphate</name>
        <dbReference type="ChEBI" id="CHEBI:58228"/>
    </ligand>
</feature>
<dbReference type="GO" id="GO:0042450">
    <property type="term" value="P:L-arginine biosynthetic process via ornithine"/>
    <property type="evidence" value="ECO:0007669"/>
    <property type="project" value="UniProtKB-UniRule"/>
</dbReference>
<dbReference type="Pfam" id="PF00185">
    <property type="entry name" value="OTCace"/>
    <property type="match status" value="1"/>
</dbReference>
<keyword evidence="6" id="KW-0963">Cytoplasm</keyword>
<dbReference type="InterPro" id="IPR006132">
    <property type="entry name" value="Asp/Orn_carbamoyltranf_P-bd"/>
</dbReference>
<keyword evidence="4 6" id="KW-0808">Transferase</keyword>
<keyword evidence="3" id="KW-0056">Arginine metabolism</keyword>
<dbReference type="NCBIfam" id="NF001986">
    <property type="entry name" value="PRK00779.1"/>
    <property type="match status" value="1"/>
</dbReference>
<dbReference type="InterPro" id="IPR036901">
    <property type="entry name" value="Asp/Orn_carbamoylTrfase_sf"/>
</dbReference>
<dbReference type="GO" id="GO:0019240">
    <property type="term" value="P:citrulline biosynthetic process"/>
    <property type="evidence" value="ECO:0007669"/>
    <property type="project" value="TreeGrafter"/>
</dbReference>
<feature type="binding site" evidence="6">
    <location>
        <position position="137"/>
    </location>
    <ligand>
        <name>carbamoyl phosphate</name>
        <dbReference type="ChEBI" id="CHEBI:58228"/>
    </ligand>
</feature>
<dbReference type="PRINTS" id="PR00100">
    <property type="entry name" value="AOTCASE"/>
</dbReference>
<dbReference type="Pfam" id="PF02729">
    <property type="entry name" value="OTCace_N"/>
    <property type="match status" value="1"/>
</dbReference>
<protein>
    <recommendedName>
        <fullName evidence="2 6">Ornithine carbamoyltransferase</fullName>
        <shortName evidence="6">OTCase</shortName>
        <ecNumber evidence="2 6">2.1.3.3</ecNumber>
    </recommendedName>
</protein>
<dbReference type="InterPro" id="IPR006131">
    <property type="entry name" value="Asp_carbamoyltransf_Asp/Orn-bd"/>
</dbReference>
<comment type="similarity">
    <text evidence="1 6">Belongs to the aspartate/ornithine carbamoyltransferase superfamily. OTCase family.</text>
</comment>
<dbReference type="PROSITE" id="PS00097">
    <property type="entry name" value="CARBAMOYLTRANSFERASE"/>
    <property type="match status" value="1"/>
</dbReference>
<name>A0A1T4KAN2_TREPO</name>
<evidence type="ECO:0000256" key="4">
    <source>
        <dbReference type="ARBA" id="ARBA00022679"/>
    </source>
</evidence>
<evidence type="ECO:0000256" key="3">
    <source>
        <dbReference type="ARBA" id="ARBA00022503"/>
    </source>
</evidence>
<dbReference type="Gene3D" id="3.40.50.1370">
    <property type="entry name" value="Aspartate/ornithine carbamoyltransferase"/>
    <property type="match status" value="2"/>
</dbReference>
<evidence type="ECO:0000313" key="10">
    <source>
        <dbReference type="Proteomes" id="UP000190423"/>
    </source>
</evidence>
<evidence type="ECO:0000256" key="1">
    <source>
        <dbReference type="ARBA" id="ARBA00007805"/>
    </source>
</evidence>
<dbReference type="FunFam" id="3.40.50.1370:FF:000008">
    <property type="entry name" value="Ornithine carbamoyltransferase"/>
    <property type="match status" value="1"/>
</dbReference>
<dbReference type="GO" id="GO:0005737">
    <property type="term" value="C:cytoplasm"/>
    <property type="evidence" value="ECO:0007669"/>
    <property type="project" value="UniProtKB-SubCell"/>
</dbReference>
<feature type="binding site" evidence="6">
    <location>
        <position position="196"/>
    </location>
    <ligand>
        <name>L-ornithine</name>
        <dbReference type="ChEBI" id="CHEBI:46911"/>
    </ligand>
</feature>
<evidence type="ECO:0000256" key="5">
    <source>
        <dbReference type="ARBA" id="ARBA00048772"/>
    </source>
</evidence>
<dbReference type="PANTHER" id="PTHR45753:SF2">
    <property type="entry name" value="ORNITHINE CARBAMOYLTRANSFERASE"/>
    <property type="match status" value="1"/>
</dbReference>
<feature type="binding site" evidence="6">
    <location>
        <begin position="164"/>
        <end position="167"/>
    </location>
    <ligand>
        <name>carbamoyl phosphate</name>
        <dbReference type="ChEBI" id="CHEBI:58228"/>
    </ligand>
</feature>
<organism evidence="9 10">
    <name type="scientific">Treponema porcinum</name>
    <dbReference type="NCBI Taxonomy" id="261392"/>
    <lineage>
        <taxon>Bacteria</taxon>
        <taxon>Pseudomonadati</taxon>
        <taxon>Spirochaetota</taxon>
        <taxon>Spirochaetia</taxon>
        <taxon>Spirochaetales</taxon>
        <taxon>Treponemataceae</taxon>
        <taxon>Treponema</taxon>
    </lineage>
</organism>
<dbReference type="InterPro" id="IPR006130">
    <property type="entry name" value="Asp/Orn_carbamoylTrfase"/>
</dbReference>
<evidence type="ECO:0000256" key="6">
    <source>
        <dbReference type="HAMAP-Rule" id="MF_01109"/>
    </source>
</evidence>
<feature type="domain" description="Aspartate/ornithine carbamoyltransferase Asp/Orn-binding" evidence="7">
    <location>
        <begin position="183"/>
        <end position="337"/>
    </location>
</feature>
<feature type="binding site" evidence="6">
    <location>
        <begin position="300"/>
        <end position="301"/>
    </location>
    <ligand>
        <name>carbamoyl phosphate</name>
        <dbReference type="ChEBI" id="CHEBI:58228"/>
    </ligand>
</feature>
<accession>A0A1T4KAN2</accession>
<proteinExistence type="inferred from homology"/>
<evidence type="ECO:0000259" key="7">
    <source>
        <dbReference type="Pfam" id="PF00185"/>
    </source>
</evidence>
<dbReference type="GO" id="GO:0004585">
    <property type="term" value="F:ornithine carbamoyltransferase activity"/>
    <property type="evidence" value="ECO:0007669"/>
    <property type="project" value="UniProtKB-UniRule"/>
</dbReference>
<dbReference type="HAMAP" id="MF_01109">
    <property type="entry name" value="OTCase"/>
    <property type="match status" value="1"/>
</dbReference>
<keyword evidence="10" id="KW-1185">Reference proteome</keyword>
<feature type="binding site" evidence="6">
    <location>
        <begin position="263"/>
        <end position="264"/>
    </location>
    <ligand>
        <name>L-ornithine</name>
        <dbReference type="ChEBI" id="CHEBI:46911"/>
    </ligand>
</feature>
<feature type="binding site" evidence="6">
    <location>
        <position position="328"/>
    </location>
    <ligand>
        <name>carbamoyl phosphate</name>
        <dbReference type="ChEBI" id="CHEBI:58228"/>
    </ligand>
</feature>
<gene>
    <name evidence="9" type="ORF">SAMN02745149_01082</name>
</gene>
<feature type="domain" description="Aspartate/ornithine carbamoyltransferase carbamoyl-P binding" evidence="8">
    <location>
        <begin position="37"/>
        <end position="177"/>
    </location>
</feature>
<dbReference type="EMBL" id="FUWG01000007">
    <property type="protein sequence ID" value="SJZ39446.1"/>
    <property type="molecule type" value="Genomic_DNA"/>
</dbReference>
<dbReference type="EC" id="2.1.3.3" evidence="2 6"/>
<dbReference type="SUPFAM" id="SSF53671">
    <property type="entry name" value="Aspartate/ornithine carbamoyltransferase"/>
    <property type="match status" value="1"/>
</dbReference>
<dbReference type="GO" id="GO:0016597">
    <property type="term" value="F:amino acid binding"/>
    <property type="evidence" value="ECO:0007669"/>
    <property type="project" value="InterPro"/>
</dbReference>
<feature type="binding site" evidence="6">
    <location>
        <position position="259"/>
    </location>
    <ligand>
        <name>L-ornithine</name>
        <dbReference type="ChEBI" id="CHEBI:46911"/>
    </ligand>
</feature>
<evidence type="ECO:0000256" key="2">
    <source>
        <dbReference type="ARBA" id="ARBA00013007"/>
    </source>
</evidence>
<feature type="binding site" evidence="6">
    <location>
        <position position="113"/>
    </location>
    <ligand>
        <name>carbamoyl phosphate</name>
        <dbReference type="ChEBI" id="CHEBI:58228"/>
    </ligand>
</feature>
<dbReference type="PRINTS" id="PR00102">
    <property type="entry name" value="OTCASE"/>
</dbReference>
<evidence type="ECO:0000259" key="8">
    <source>
        <dbReference type="Pfam" id="PF02729"/>
    </source>
</evidence>
<sequence>MTLIFLPPGQHIRSIYREMKNNYYRSMETFKAPFKGRSLLNWIDWTPSEIETLLNLAFQVKAEAHRGEIHQRFLGKTIALIFEKRSTRTRSSFETAFGEEGGHPVFMSTNDIQLGGKESVKDTARVLGRMFSAIEFRGFKQEHVEQLAEFSGIPVINGLTDDFHPTQALADIMTLKESFEELKGLHLAYCGDGRNNVARSLMLICAKMGIDFSVYSPKELFPHKDIIEICKPFAEISRAKIQISDKIDVVKGADALYTDVWVSMGEENLKEQRIKLLSPFQINADLMNATGKPNTIFMHCLPAVKGQEVTEDVFESTASRVWDEAENRKHTIKAIMLGLI</sequence>
<dbReference type="InterPro" id="IPR002292">
    <property type="entry name" value="Orn/put_carbamltrans"/>
</dbReference>
<evidence type="ECO:0000313" key="9">
    <source>
        <dbReference type="EMBL" id="SJZ39446.1"/>
    </source>
</evidence>
<dbReference type="InterPro" id="IPR024904">
    <property type="entry name" value="OTCase_ArgI"/>
</dbReference>
<reference evidence="9 10" key="1">
    <citation type="submission" date="2017-02" db="EMBL/GenBank/DDBJ databases">
        <authorList>
            <person name="Peterson S.W."/>
        </authorList>
    </citation>
    <scope>NUCLEOTIDE SEQUENCE [LARGE SCALE GENOMIC DNA]</scope>
    <source>
        <strain evidence="9 10">ATCC BAA-908</strain>
    </source>
</reference>
<dbReference type="NCBIfam" id="TIGR00658">
    <property type="entry name" value="orni_carb_tr"/>
    <property type="match status" value="1"/>
</dbReference>
<dbReference type="AlphaFoldDB" id="A0A1T4KAN2"/>